<dbReference type="Proteomes" id="UP000266177">
    <property type="component" value="Unassembled WGS sequence"/>
</dbReference>
<feature type="compositionally biased region" description="Low complexity" evidence="2">
    <location>
        <begin position="470"/>
        <end position="486"/>
    </location>
</feature>
<dbReference type="PANTHER" id="PTHR41259">
    <property type="entry name" value="DOUBLE-STRAND BREAK REPAIR RAD50 ATPASE, PUTATIVE-RELATED"/>
    <property type="match status" value="1"/>
</dbReference>
<dbReference type="OrthoDB" id="9764467at2"/>
<sequence length="1084" mass="117940">MRLLHLHVNGFGELRDLELDLAEPGKPGGITLLLGPNEAGKSTIAAFLRGMLYGFPKRGGAAGRYEPTEGGVYGGRLAVEDDQGQEWRIERLERNGSVQTVIHRRGADGRLDRMTQAALETELLGGLNGELFRRLFAITLDELHTLQALQGDEVGAFLYDTGLGGGRQVAEAERWLQQEADKLYKPRGRAQDLAHTLQALDRADRTRREGQAQAARLADVEARLAEADAGLDAAAAARRSVREALALTERAAHVSETWVRLVAAREALAGLPPHADWPPDAAARWEANERRLAEAEAALARAEEQRSAWERRLAALRPQGALLALAPEARRLARQADAVRHWQETAAETEAEAARLAAELRRLARQTDSGWTPERLLACGASFTQAEQARAAQTEADALSRAQAQAAAAAQRAAREADAAEAERREAERALARHTAAGVRGTGFAPTPAQAEEAVRRGQALQDALASRQALAPARPTGRAGRAARAAGERRSPAAAGAYAFGGGALLLAALLGFAAGQWLAAGAVAAVGLAGTLAWAYASRSGHAGRAGAGGPADEGSAAERMAVLQAEALRGLLGPLWPGRGGAALPDAAEQQALALVLADTAEWTREQAQLADRARHAAEGAAAAGRRADALADEDEAALTAERGAAGRWRGWLLERGLPESLSPAGALEHLRRVEQALDMESQRERLLERASRLRRQIEEVEQECARLLKAAWGAAEGDGEAAVAAERREAEGTDSEDGLPDEAAGRRGFSSIGELYRLLERLEAEEKRQQEYERGVEQHEAAMELCQAAAREAEDARKRKERLLAEAGAKEEAEFILRMKAEARRQEWERTLQESEAIVYRGGSPEQWAPLEELLTYYDGAELERRAAELQAELERWDARSSEGEEQRGRLREEHERLTAEVEGAAHHHEAAMNEAKLDEQASRYAVLALARTLIQRTRRLYEQEKQPEVLKRAAAHLRAMTEGRYVRVTAPYGTKRLEVERADGRIIDSSLLSRGTAEQLYLAMRFALAEEMSPKATLPLILDDILVNYDRRRLGLAVQALHRLSSSHQIVMTTCHPHLAKAFRDEVADVRIVELGPIG</sequence>
<name>A0A3A3GKI3_PANTH</name>
<dbReference type="SUPFAM" id="SSF52540">
    <property type="entry name" value="P-loop containing nucleoside triphosphate hydrolases"/>
    <property type="match status" value="1"/>
</dbReference>
<dbReference type="InterPro" id="IPR038734">
    <property type="entry name" value="YhaN_AAA"/>
</dbReference>
<feature type="region of interest" description="Disordered" evidence="2">
    <location>
        <begin position="723"/>
        <end position="750"/>
    </location>
</feature>
<evidence type="ECO:0000313" key="5">
    <source>
        <dbReference type="EMBL" id="RJG22813.1"/>
    </source>
</evidence>
<reference evidence="5 6" key="1">
    <citation type="submission" date="2018-09" db="EMBL/GenBank/DDBJ databases">
        <title>Paenibacillus SK2017-BO5.</title>
        <authorList>
            <person name="Piskunova J.V."/>
            <person name="Dubiley S.A."/>
            <person name="Severinov K.V."/>
        </authorList>
    </citation>
    <scope>NUCLEOTIDE SEQUENCE [LARGE SCALE GENOMIC DNA]</scope>
    <source>
        <strain evidence="5 6">BO5</strain>
    </source>
</reference>
<keyword evidence="1" id="KW-0175">Coiled coil</keyword>
<dbReference type="InterPro" id="IPR027417">
    <property type="entry name" value="P-loop_NTPase"/>
</dbReference>
<evidence type="ECO:0000259" key="4">
    <source>
        <dbReference type="Pfam" id="PF13514"/>
    </source>
</evidence>
<evidence type="ECO:0000256" key="2">
    <source>
        <dbReference type="SAM" id="MobiDB-lite"/>
    </source>
</evidence>
<gene>
    <name evidence="5" type="ORF">DQX05_16425</name>
</gene>
<feature type="compositionally biased region" description="Basic and acidic residues" evidence="2">
    <location>
        <begin position="413"/>
        <end position="431"/>
    </location>
</feature>
<evidence type="ECO:0000256" key="1">
    <source>
        <dbReference type="SAM" id="Coils"/>
    </source>
</evidence>
<accession>A0A3A3GKI3</accession>
<feature type="coiled-coil region" evidence="1">
    <location>
        <begin position="766"/>
        <end position="905"/>
    </location>
</feature>
<feature type="domain" description="YhaN AAA" evidence="4">
    <location>
        <begin position="1"/>
        <end position="214"/>
    </location>
</feature>
<dbReference type="AlphaFoldDB" id="A0A3A3GKI3"/>
<keyword evidence="3" id="KW-0472">Membrane</keyword>
<evidence type="ECO:0000313" key="6">
    <source>
        <dbReference type="Proteomes" id="UP000266177"/>
    </source>
</evidence>
<organism evidence="5 6">
    <name type="scientific">Paenibacillus thiaminolyticus</name>
    <name type="common">Bacillus thiaminolyticus</name>
    <dbReference type="NCBI Taxonomy" id="49283"/>
    <lineage>
        <taxon>Bacteria</taxon>
        <taxon>Bacillati</taxon>
        <taxon>Bacillota</taxon>
        <taxon>Bacilli</taxon>
        <taxon>Bacillales</taxon>
        <taxon>Paenibacillaceae</taxon>
        <taxon>Paenibacillus</taxon>
    </lineage>
</organism>
<dbReference type="Gene3D" id="3.40.50.300">
    <property type="entry name" value="P-loop containing nucleotide triphosphate hydrolases"/>
    <property type="match status" value="2"/>
</dbReference>
<feature type="region of interest" description="Disordered" evidence="2">
    <location>
        <begin position="410"/>
        <end position="488"/>
    </location>
</feature>
<feature type="coiled-coil region" evidence="1">
    <location>
        <begin position="285"/>
        <end position="312"/>
    </location>
</feature>
<protein>
    <recommendedName>
        <fullName evidence="4">YhaN AAA domain-containing protein</fullName>
    </recommendedName>
</protein>
<dbReference type="PANTHER" id="PTHR41259:SF1">
    <property type="entry name" value="DOUBLE-STRAND BREAK REPAIR RAD50 ATPASE, PUTATIVE-RELATED"/>
    <property type="match status" value="1"/>
</dbReference>
<comment type="caution">
    <text evidence="5">The sequence shown here is derived from an EMBL/GenBank/DDBJ whole genome shotgun (WGS) entry which is preliminary data.</text>
</comment>
<dbReference type="EMBL" id="QYZD01000014">
    <property type="protein sequence ID" value="RJG22813.1"/>
    <property type="molecule type" value="Genomic_DNA"/>
</dbReference>
<dbReference type="RefSeq" id="WP_119794623.1">
    <property type="nucleotide sequence ID" value="NZ_QYZD01000014.1"/>
</dbReference>
<feature type="transmembrane region" description="Helical" evidence="3">
    <location>
        <begin position="494"/>
        <end position="513"/>
    </location>
</feature>
<feature type="coiled-coil region" evidence="1">
    <location>
        <begin position="339"/>
        <end position="366"/>
    </location>
</feature>
<dbReference type="Pfam" id="PF13514">
    <property type="entry name" value="AAA_27"/>
    <property type="match status" value="1"/>
</dbReference>
<feature type="transmembrane region" description="Helical" evidence="3">
    <location>
        <begin position="519"/>
        <end position="539"/>
    </location>
</feature>
<evidence type="ECO:0000256" key="3">
    <source>
        <dbReference type="SAM" id="Phobius"/>
    </source>
</evidence>
<keyword evidence="3" id="KW-0812">Transmembrane</keyword>
<keyword evidence="3" id="KW-1133">Transmembrane helix</keyword>
<proteinExistence type="predicted"/>
<feature type="coiled-coil region" evidence="1">
    <location>
        <begin position="680"/>
        <end position="714"/>
    </location>
</feature>